<name>A0A426ZXK3_ENSVE</name>
<accession>A0A426ZXK3</accession>
<proteinExistence type="predicted"/>
<reference evidence="1 2" key="1">
    <citation type="journal article" date="2014" name="Agronomy (Basel)">
        <title>A Draft Genome Sequence for Ensete ventricosum, the Drought-Tolerant Tree Against Hunger.</title>
        <authorList>
            <person name="Harrison J."/>
            <person name="Moore K.A."/>
            <person name="Paszkiewicz K."/>
            <person name="Jones T."/>
            <person name="Grant M."/>
            <person name="Ambacheew D."/>
            <person name="Muzemil S."/>
            <person name="Studholme D.J."/>
        </authorList>
    </citation>
    <scope>NUCLEOTIDE SEQUENCE [LARGE SCALE GENOMIC DNA]</scope>
</reference>
<gene>
    <name evidence="1" type="ORF">B296_00038084</name>
</gene>
<dbReference type="Proteomes" id="UP000287651">
    <property type="component" value="Unassembled WGS sequence"/>
</dbReference>
<sequence>MCELRKPNPSKDKSTMINVKSQICLRHMSRENLTCGKINPLWWMHKAKCAQDI</sequence>
<evidence type="ECO:0000313" key="2">
    <source>
        <dbReference type="Proteomes" id="UP000287651"/>
    </source>
</evidence>
<organism evidence="1 2">
    <name type="scientific">Ensete ventricosum</name>
    <name type="common">Abyssinian banana</name>
    <name type="synonym">Musa ensete</name>
    <dbReference type="NCBI Taxonomy" id="4639"/>
    <lineage>
        <taxon>Eukaryota</taxon>
        <taxon>Viridiplantae</taxon>
        <taxon>Streptophyta</taxon>
        <taxon>Embryophyta</taxon>
        <taxon>Tracheophyta</taxon>
        <taxon>Spermatophyta</taxon>
        <taxon>Magnoliopsida</taxon>
        <taxon>Liliopsida</taxon>
        <taxon>Zingiberales</taxon>
        <taxon>Musaceae</taxon>
        <taxon>Ensete</taxon>
    </lineage>
</organism>
<protein>
    <submittedName>
        <fullName evidence="1">Uncharacterized protein</fullName>
    </submittedName>
</protein>
<dbReference type="AlphaFoldDB" id="A0A426ZXK3"/>
<dbReference type="EMBL" id="AMZH03004615">
    <property type="protein sequence ID" value="RRT68701.1"/>
    <property type="molecule type" value="Genomic_DNA"/>
</dbReference>
<evidence type="ECO:0000313" key="1">
    <source>
        <dbReference type="EMBL" id="RRT68701.1"/>
    </source>
</evidence>
<comment type="caution">
    <text evidence="1">The sequence shown here is derived from an EMBL/GenBank/DDBJ whole genome shotgun (WGS) entry which is preliminary data.</text>
</comment>